<dbReference type="InterPro" id="IPR011598">
    <property type="entry name" value="bHLH_dom"/>
</dbReference>
<keyword evidence="7" id="KW-0804">Transcription</keyword>
<dbReference type="Gene3D" id="6.10.250.980">
    <property type="match status" value="1"/>
</dbReference>
<evidence type="ECO:0000256" key="6">
    <source>
        <dbReference type="ARBA" id="ARBA00023125"/>
    </source>
</evidence>
<dbReference type="GO" id="GO:0005634">
    <property type="term" value="C:nucleus"/>
    <property type="evidence" value="ECO:0007669"/>
    <property type="project" value="UniProtKB-SubCell"/>
</dbReference>
<feature type="region of interest" description="Disordered" evidence="10">
    <location>
        <begin position="1"/>
        <end position="23"/>
    </location>
</feature>
<dbReference type="GO" id="GO:0032502">
    <property type="term" value="P:developmental process"/>
    <property type="evidence" value="ECO:0007669"/>
    <property type="project" value="UniProtKB-ARBA"/>
</dbReference>
<dbReference type="OrthoDB" id="6371181at2759"/>
<dbReference type="GO" id="GO:0003677">
    <property type="term" value="F:DNA binding"/>
    <property type="evidence" value="ECO:0007669"/>
    <property type="project" value="UniProtKB-KW"/>
</dbReference>
<keyword evidence="4" id="KW-0914">Notch signaling pathway</keyword>
<dbReference type="InterPro" id="IPR036638">
    <property type="entry name" value="HLH_DNA-bd_sf"/>
</dbReference>
<dbReference type="SUPFAM" id="SSF47459">
    <property type="entry name" value="HLH, helix-loop-helix DNA-binding domain"/>
    <property type="match status" value="1"/>
</dbReference>
<proteinExistence type="inferred from homology"/>
<dbReference type="Pfam" id="PF07527">
    <property type="entry name" value="Hairy_orange"/>
    <property type="match status" value="1"/>
</dbReference>
<evidence type="ECO:0000256" key="5">
    <source>
        <dbReference type="ARBA" id="ARBA00023015"/>
    </source>
</evidence>
<dbReference type="AlphaFoldDB" id="A0A2I4C0A7"/>
<comment type="subcellular location">
    <subcellularLocation>
        <location evidence="1">Nucleus</location>
    </subcellularLocation>
</comment>
<dbReference type="GO" id="GO:0006355">
    <property type="term" value="P:regulation of DNA-templated transcription"/>
    <property type="evidence" value="ECO:0007669"/>
    <property type="project" value="InterPro"/>
</dbReference>
<dbReference type="InterPro" id="IPR050370">
    <property type="entry name" value="HES_HEY"/>
</dbReference>
<gene>
    <name evidence="14" type="primary">hey2</name>
</gene>
<evidence type="ECO:0000256" key="1">
    <source>
        <dbReference type="ARBA" id="ARBA00004123"/>
    </source>
</evidence>
<dbReference type="Gene3D" id="4.10.280.10">
    <property type="entry name" value="Helix-loop-helix DNA-binding domain"/>
    <property type="match status" value="1"/>
</dbReference>
<sequence>MKRPREDSSCGDSELDDREKLSSECGSLTSTTQVMARKKRRGIIEKRRRDRINNSLSELHRLVPAAAEKQGSAKLEKAEILQMTVDHLKMLQITGGQGYLDSQILDFLCLGFRECVMEVSHYLIAVEGMDPSDPLSSRLLCHLTSCASQCDSALKAAAHQQPHLRHPWVAGPRLLSHRPSGLMVPSDVGGAPQRLGEVLSPSPFMLSCPSFSTPLLSFPVALHQGFPLLPRPSSLSPHSKQYRPWASEVGAF</sequence>
<evidence type="ECO:0000256" key="10">
    <source>
        <dbReference type="SAM" id="MobiDB-lite"/>
    </source>
</evidence>
<dbReference type="GO" id="GO:0046983">
    <property type="term" value="F:protein dimerization activity"/>
    <property type="evidence" value="ECO:0007669"/>
    <property type="project" value="InterPro"/>
</dbReference>
<evidence type="ECO:0000256" key="4">
    <source>
        <dbReference type="ARBA" id="ARBA00022976"/>
    </source>
</evidence>
<dbReference type="SMART" id="SM00353">
    <property type="entry name" value="HLH"/>
    <property type="match status" value="1"/>
</dbReference>
<evidence type="ECO:0000313" key="14">
    <source>
        <dbReference type="RefSeq" id="XP_013873394.1"/>
    </source>
</evidence>
<organism evidence="13 14">
    <name type="scientific">Austrofundulus limnaeus</name>
    <name type="common">Annual killifish</name>
    <dbReference type="NCBI Taxonomy" id="52670"/>
    <lineage>
        <taxon>Eukaryota</taxon>
        <taxon>Metazoa</taxon>
        <taxon>Chordata</taxon>
        <taxon>Craniata</taxon>
        <taxon>Vertebrata</taxon>
        <taxon>Euteleostomi</taxon>
        <taxon>Actinopterygii</taxon>
        <taxon>Neopterygii</taxon>
        <taxon>Teleostei</taxon>
        <taxon>Neoteleostei</taxon>
        <taxon>Acanthomorphata</taxon>
        <taxon>Ovalentaria</taxon>
        <taxon>Atherinomorphae</taxon>
        <taxon>Cyprinodontiformes</taxon>
        <taxon>Rivulidae</taxon>
        <taxon>Austrofundulus</taxon>
    </lineage>
</organism>
<evidence type="ECO:0000259" key="12">
    <source>
        <dbReference type="PROSITE" id="PS51054"/>
    </source>
</evidence>
<dbReference type="PANTHER" id="PTHR10985">
    <property type="entry name" value="BASIC HELIX-LOOP-HELIX TRANSCRIPTION FACTOR, HES-RELATED"/>
    <property type="match status" value="1"/>
</dbReference>
<dbReference type="SMART" id="SM00511">
    <property type="entry name" value="ORANGE"/>
    <property type="match status" value="1"/>
</dbReference>
<evidence type="ECO:0000259" key="11">
    <source>
        <dbReference type="PROSITE" id="PS50888"/>
    </source>
</evidence>
<dbReference type="FunFam" id="4.10.280.10:FF:000012">
    <property type="entry name" value="hairy/enhancer-of-split related with YRPW motif protein 1"/>
    <property type="match status" value="1"/>
</dbReference>
<dbReference type="CTD" id="23493"/>
<keyword evidence="8" id="KW-0539">Nucleus</keyword>
<evidence type="ECO:0000256" key="7">
    <source>
        <dbReference type="ARBA" id="ARBA00023163"/>
    </source>
</evidence>
<dbReference type="Pfam" id="PF00010">
    <property type="entry name" value="HLH"/>
    <property type="match status" value="1"/>
</dbReference>
<protein>
    <submittedName>
        <fullName evidence="14">Hairy/enhancer-of-split related with YRPW motif protein 2</fullName>
    </submittedName>
</protein>
<keyword evidence="2" id="KW-0217">Developmental protein</keyword>
<feature type="domain" description="Orange" evidence="12">
    <location>
        <begin position="111"/>
        <end position="143"/>
    </location>
</feature>
<dbReference type="RefSeq" id="XP_013873394.1">
    <property type="nucleotide sequence ID" value="XM_014017940.1"/>
</dbReference>
<keyword evidence="6" id="KW-0238">DNA-binding</keyword>
<dbReference type="Proteomes" id="UP000192220">
    <property type="component" value="Unplaced"/>
</dbReference>
<evidence type="ECO:0000256" key="8">
    <source>
        <dbReference type="ARBA" id="ARBA00023242"/>
    </source>
</evidence>
<dbReference type="PROSITE" id="PS50888">
    <property type="entry name" value="BHLH"/>
    <property type="match status" value="1"/>
</dbReference>
<evidence type="ECO:0000313" key="13">
    <source>
        <dbReference type="Proteomes" id="UP000192220"/>
    </source>
</evidence>
<evidence type="ECO:0000256" key="2">
    <source>
        <dbReference type="ARBA" id="ARBA00022473"/>
    </source>
</evidence>
<dbReference type="InterPro" id="IPR003650">
    <property type="entry name" value="Orange_dom"/>
</dbReference>
<evidence type="ECO:0000256" key="3">
    <source>
        <dbReference type="ARBA" id="ARBA00022491"/>
    </source>
</evidence>
<dbReference type="STRING" id="52670.A0A2I4C0A7"/>
<dbReference type="SUPFAM" id="SSF158457">
    <property type="entry name" value="Orange domain-like"/>
    <property type="match status" value="1"/>
</dbReference>
<dbReference type="GO" id="GO:0007219">
    <property type="term" value="P:Notch signaling pathway"/>
    <property type="evidence" value="ECO:0007669"/>
    <property type="project" value="UniProtKB-KW"/>
</dbReference>
<keyword evidence="13" id="KW-1185">Reference proteome</keyword>
<feature type="domain" description="BHLH" evidence="11">
    <location>
        <begin position="36"/>
        <end position="91"/>
    </location>
</feature>
<name>A0A2I4C0A7_AUSLI</name>
<reference evidence="14" key="1">
    <citation type="submission" date="2025-08" db="UniProtKB">
        <authorList>
            <consortium name="RefSeq"/>
        </authorList>
    </citation>
    <scope>IDENTIFICATION</scope>
</reference>
<accession>A0A2I4C0A7</accession>
<evidence type="ECO:0000256" key="9">
    <source>
        <dbReference type="ARBA" id="ARBA00038262"/>
    </source>
</evidence>
<dbReference type="KEGG" id="alim:106524215"/>
<keyword evidence="5" id="KW-0805">Transcription regulation</keyword>
<comment type="similarity">
    <text evidence="9">Belongs to the HEY family.</text>
</comment>
<dbReference type="InParanoid" id="A0A2I4C0A7"/>
<keyword evidence="3" id="KW-0678">Repressor</keyword>
<dbReference type="PROSITE" id="PS51054">
    <property type="entry name" value="ORANGE"/>
    <property type="match status" value="1"/>
</dbReference>